<evidence type="ECO:0000313" key="3">
    <source>
        <dbReference type="Proteomes" id="UP000249577"/>
    </source>
</evidence>
<evidence type="ECO:0000256" key="1">
    <source>
        <dbReference type="SAM" id="SignalP"/>
    </source>
</evidence>
<feature type="signal peptide" evidence="1">
    <location>
        <begin position="1"/>
        <end position="22"/>
    </location>
</feature>
<comment type="caution">
    <text evidence="2">The sequence shown here is derived from an EMBL/GenBank/DDBJ whole genome shotgun (WGS) entry which is preliminary data.</text>
</comment>
<organism evidence="2 3">
    <name type="scientific">Ancylobacter novellus</name>
    <name type="common">Thiobacillus novellus</name>
    <dbReference type="NCBI Taxonomy" id="921"/>
    <lineage>
        <taxon>Bacteria</taxon>
        <taxon>Pseudomonadati</taxon>
        <taxon>Pseudomonadota</taxon>
        <taxon>Alphaproteobacteria</taxon>
        <taxon>Hyphomicrobiales</taxon>
        <taxon>Xanthobacteraceae</taxon>
        <taxon>Ancylobacter</taxon>
    </lineage>
</organism>
<feature type="chain" id="PRO_5016078449" evidence="1">
    <location>
        <begin position="23"/>
        <end position="112"/>
    </location>
</feature>
<dbReference type="EMBL" id="QFPN01000001">
    <property type="protein sequence ID" value="PZQ19197.1"/>
    <property type="molecule type" value="Genomic_DNA"/>
</dbReference>
<protein>
    <submittedName>
        <fullName evidence="2">Uncharacterized protein</fullName>
    </submittedName>
</protein>
<proteinExistence type="predicted"/>
<dbReference type="Proteomes" id="UP000249577">
    <property type="component" value="Unassembled WGS sequence"/>
</dbReference>
<accession>A0A2W5MH31</accession>
<name>A0A2W5MH31_ANCNO</name>
<dbReference type="AlphaFoldDB" id="A0A2W5MH31"/>
<gene>
    <name evidence="2" type="ORF">DI565_02125</name>
</gene>
<keyword evidence="1" id="KW-0732">Signal</keyword>
<reference evidence="2 3" key="1">
    <citation type="submission" date="2017-08" db="EMBL/GenBank/DDBJ databases">
        <title>Infants hospitalized years apart are colonized by the same room-sourced microbial strains.</title>
        <authorList>
            <person name="Brooks B."/>
            <person name="Olm M.R."/>
            <person name="Firek B.A."/>
            <person name="Baker R."/>
            <person name="Thomas B.C."/>
            <person name="Morowitz M.J."/>
            <person name="Banfield J.F."/>
        </authorList>
    </citation>
    <scope>NUCLEOTIDE SEQUENCE [LARGE SCALE GENOMIC DNA]</scope>
    <source>
        <strain evidence="2">S2_005_003_R2_43</strain>
    </source>
</reference>
<evidence type="ECO:0000313" key="2">
    <source>
        <dbReference type="EMBL" id="PZQ19197.1"/>
    </source>
</evidence>
<sequence>MTMRTAAPVLALALVTMVPASAGEADAEGRLRIKSETVMCLRAPCPRIGLLAAIAADGRPLFASSAPPPMTGAAADVAAATEAWRTGACLMLEGRYRGAPQRLEIRRILGTC</sequence>